<evidence type="ECO:0000313" key="2">
    <source>
        <dbReference type="Proteomes" id="UP000324767"/>
    </source>
</evidence>
<name>A0A5M8PH28_9LECA</name>
<accession>A0A5M8PH28</accession>
<sequence length="244" mass="27766">MSSVMKDPQCPVVEHSLPCLLRIPGETRNQIWSYCLNFTDRAHVTVRVTERNTFAVPEHETEGVEAALLTVNKQIYMEARAILYGENKFHIAIDEGSCIRAISQAQSAGVLSAIPAMWNTRLREHIYMIKRLSILVTLNGERREPPKTLSGEDKENWYLQGKMDNASIVKNALEELRNVFLLSRCLVELEVEFLENGQTDLKTGMEHKVLQPLEGLRRLKDVRVFGDVPLAFASYLEGAVRRRS</sequence>
<comment type="caution">
    <text evidence="1">The sequence shown here is derived from an EMBL/GenBank/DDBJ whole genome shotgun (WGS) entry which is preliminary data.</text>
</comment>
<evidence type="ECO:0000313" key="1">
    <source>
        <dbReference type="EMBL" id="KAA6408288.1"/>
    </source>
</evidence>
<reference evidence="1 2" key="1">
    <citation type="submission" date="2019-09" db="EMBL/GenBank/DDBJ databases">
        <title>The hologenome of the rock-dwelling lichen Lasallia pustulata.</title>
        <authorList>
            <person name="Greshake Tzovaras B."/>
            <person name="Segers F."/>
            <person name="Bicker A."/>
            <person name="Dal Grande F."/>
            <person name="Otte J."/>
            <person name="Hankeln T."/>
            <person name="Schmitt I."/>
            <person name="Ebersberger I."/>
        </authorList>
    </citation>
    <scope>NUCLEOTIDE SEQUENCE [LARGE SCALE GENOMIC DNA]</scope>
    <source>
        <strain evidence="1">A1-1</strain>
    </source>
</reference>
<proteinExistence type="predicted"/>
<dbReference type="EMBL" id="VXIT01000014">
    <property type="protein sequence ID" value="KAA6408288.1"/>
    <property type="molecule type" value="Genomic_DNA"/>
</dbReference>
<dbReference type="OrthoDB" id="2951834at2759"/>
<protein>
    <submittedName>
        <fullName evidence="1">Uncharacterized protein</fullName>
    </submittedName>
</protein>
<organism evidence="1 2">
    <name type="scientific">Lasallia pustulata</name>
    <dbReference type="NCBI Taxonomy" id="136370"/>
    <lineage>
        <taxon>Eukaryota</taxon>
        <taxon>Fungi</taxon>
        <taxon>Dikarya</taxon>
        <taxon>Ascomycota</taxon>
        <taxon>Pezizomycotina</taxon>
        <taxon>Lecanoromycetes</taxon>
        <taxon>OSLEUM clade</taxon>
        <taxon>Umbilicariomycetidae</taxon>
        <taxon>Umbilicariales</taxon>
        <taxon>Umbilicariaceae</taxon>
        <taxon>Lasallia</taxon>
    </lineage>
</organism>
<dbReference type="Proteomes" id="UP000324767">
    <property type="component" value="Unassembled WGS sequence"/>
</dbReference>
<dbReference type="PANTHER" id="PTHR42085:SF2">
    <property type="entry name" value="F-BOX DOMAIN-CONTAINING PROTEIN"/>
    <property type="match status" value="1"/>
</dbReference>
<dbReference type="AlphaFoldDB" id="A0A5M8PH28"/>
<gene>
    <name evidence="1" type="ORF">FRX48_08030</name>
</gene>
<dbReference type="InterPro" id="IPR038883">
    <property type="entry name" value="AN11006-like"/>
</dbReference>
<dbReference type="PANTHER" id="PTHR42085">
    <property type="entry name" value="F-BOX DOMAIN-CONTAINING PROTEIN"/>
    <property type="match status" value="1"/>
</dbReference>